<comment type="caution">
    <text evidence="5">The sequence shown here is derived from an EMBL/GenBank/DDBJ whole genome shotgun (WGS) entry which is preliminary data.</text>
</comment>
<evidence type="ECO:0000259" key="4">
    <source>
        <dbReference type="PROSITE" id="PS50102"/>
    </source>
</evidence>
<evidence type="ECO:0000256" key="1">
    <source>
        <dbReference type="ARBA" id="ARBA00022884"/>
    </source>
</evidence>
<dbReference type="SUPFAM" id="SSF54928">
    <property type="entry name" value="RNA-binding domain, RBD"/>
    <property type="match status" value="1"/>
</dbReference>
<protein>
    <submittedName>
        <fullName evidence="5">RNA recognition motif-containing protein 16</fullName>
    </submittedName>
</protein>
<keyword evidence="1 2" id="KW-0694">RNA-binding</keyword>
<proteinExistence type="predicted"/>
<evidence type="ECO:0000256" key="2">
    <source>
        <dbReference type="PROSITE-ProRule" id="PRU00176"/>
    </source>
</evidence>
<dbReference type="PANTHER" id="PTHR21245">
    <property type="entry name" value="HETEROGENEOUS NUCLEAR RIBONUCLEOPROTEIN"/>
    <property type="match status" value="1"/>
</dbReference>
<name>A0A4V6DU24_9PEZI</name>
<dbReference type="CDD" id="cd00590">
    <property type="entry name" value="RRM_SF"/>
    <property type="match status" value="1"/>
</dbReference>
<dbReference type="InterPro" id="IPR035979">
    <property type="entry name" value="RBD_domain_sf"/>
</dbReference>
<dbReference type="Proteomes" id="UP000308133">
    <property type="component" value="Unassembled WGS sequence"/>
</dbReference>
<evidence type="ECO:0000313" key="5">
    <source>
        <dbReference type="EMBL" id="TKX22942.1"/>
    </source>
</evidence>
<feature type="region of interest" description="Disordered" evidence="3">
    <location>
        <begin position="262"/>
        <end position="286"/>
    </location>
</feature>
<dbReference type="InterPro" id="IPR000504">
    <property type="entry name" value="RRM_dom"/>
</dbReference>
<dbReference type="EMBL" id="PTQR01000060">
    <property type="protein sequence ID" value="TKX22942.1"/>
    <property type="molecule type" value="Genomic_DNA"/>
</dbReference>
<dbReference type="Gene3D" id="3.30.70.330">
    <property type="match status" value="2"/>
</dbReference>
<dbReference type="GO" id="GO:0003723">
    <property type="term" value="F:RNA binding"/>
    <property type="evidence" value="ECO:0007669"/>
    <property type="project" value="UniProtKB-UniRule"/>
</dbReference>
<sequence>MASSQPTSPPPSARIYIGNLPYTAQPSDIHTFLASSGFQIAHLDMSIDPFSGRNPSYCFADLPSADEAQRAIALLPGANFQGRPLRVNVHTPKRREGNLTTKEKFGIRPAHSPFTTECGWRAVPPHNEPAPPSKEGDRPGYVFKRWARDDAESHWTRPVEQGCRLWVGGLPRVDGQEIVNVMMRELFGDYEIQAVSKMVSPHGMTVELPGDHYYCFVDLREAEEAREAAGRLHGVASPWGSGNVRVRVARDGDRKVVREQWLQGKSEGMEKPGVKRDLGGSWRTAA</sequence>
<accession>A0A4V6DU24</accession>
<dbReference type="InterPro" id="IPR012677">
    <property type="entry name" value="Nucleotide-bd_a/b_plait_sf"/>
</dbReference>
<dbReference type="SMART" id="SM00360">
    <property type="entry name" value="RRM"/>
    <property type="match status" value="2"/>
</dbReference>
<feature type="domain" description="RRM" evidence="4">
    <location>
        <begin position="13"/>
        <end position="92"/>
    </location>
</feature>
<organism evidence="5 6">
    <name type="scientific">Elsinoe australis</name>
    <dbReference type="NCBI Taxonomy" id="40998"/>
    <lineage>
        <taxon>Eukaryota</taxon>
        <taxon>Fungi</taxon>
        <taxon>Dikarya</taxon>
        <taxon>Ascomycota</taxon>
        <taxon>Pezizomycotina</taxon>
        <taxon>Dothideomycetes</taxon>
        <taxon>Dothideomycetidae</taxon>
        <taxon>Myriangiales</taxon>
        <taxon>Elsinoaceae</taxon>
        <taxon>Elsinoe</taxon>
    </lineage>
</organism>
<evidence type="ECO:0000256" key="3">
    <source>
        <dbReference type="SAM" id="MobiDB-lite"/>
    </source>
</evidence>
<feature type="compositionally biased region" description="Basic and acidic residues" evidence="3">
    <location>
        <begin position="267"/>
        <end position="278"/>
    </location>
</feature>
<dbReference type="AlphaFoldDB" id="A0A4V6DU24"/>
<evidence type="ECO:0000313" key="6">
    <source>
        <dbReference type="Proteomes" id="UP000308133"/>
    </source>
</evidence>
<dbReference type="Pfam" id="PF00076">
    <property type="entry name" value="RRM_1"/>
    <property type="match status" value="1"/>
</dbReference>
<gene>
    <name evidence="5" type="ORF">C1H76_4978</name>
</gene>
<reference evidence="5 6" key="1">
    <citation type="submission" date="2018-02" db="EMBL/GenBank/DDBJ databases">
        <title>Draft genome sequences of Elsinoe sp., causing black scab on jojoba.</title>
        <authorList>
            <person name="Stodart B."/>
            <person name="Jeffress S."/>
            <person name="Ash G."/>
            <person name="Arun Chinnappa K."/>
        </authorList>
    </citation>
    <scope>NUCLEOTIDE SEQUENCE [LARGE SCALE GENOMIC DNA]</scope>
    <source>
        <strain evidence="5 6">Hillstone_2</strain>
    </source>
</reference>
<dbReference type="PROSITE" id="PS50102">
    <property type="entry name" value="RRM"/>
    <property type="match status" value="1"/>
</dbReference>